<dbReference type="Proteomes" id="UP000887578">
    <property type="component" value="Unplaced"/>
</dbReference>
<evidence type="ECO:0000313" key="2">
    <source>
        <dbReference type="Proteomes" id="UP000887578"/>
    </source>
</evidence>
<keyword evidence="1" id="KW-0732">Signal</keyword>
<keyword evidence="2" id="KW-1185">Reference proteome</keyword>
<sequence length="203" mass="22018">MRLNLFVLFFVIIAFSAIQSGNAATPMAAIQNKVTKLLSTFLKKPQIQSLVNAVFDMSYAGKTIDQIKTEILPLAMKTVTTQQKTQVLNVYQKMANELGGSDKAEALLNVLINKLSDVLQPYIKQTQTAITNNKAKGKAAAKTAALKKGNGFLTKPNIQKAIDATKKAFTQQQCDVAFKYLAGTFIKLGSYNFKATPCTGTGS</sequence>
<feature type="chain" id="PRO_5036789563" evidence="1">
    <location>
        <begin position="24"/>
        <end position="203"/>
    </location>
</feature>
<dbReference type="AlphaFoldDB" id="A0A914QU22"/>
<proteinExistence type="predicted"/>
<protein>
    <submittedName>
        <fullName evidence="3">Uncharacterized protein</fullName>
    </submittedName>
</protein>
<dbReference type="WBParaSite" id="PDA_v2.g7056.t1">
    <property type="protein sequence ID" value="PDA_v2.g7056.t1"/>
    <property type="gene ID" value="PDA_v2.g7056"/>
</dbReference>
<accession>A0A914QU22</accession>
<organism evidence="2 3">
    <name type="scientific">Panagrolaimus davidi</name>
    <dbReference type="NCBI Taxonomy" id="227884"/>
    <lineage>
        <taxon>Eukaryota</taxon>
        <taxon>Metazoa</taxon>
        <taxon>Ecdysozoa</taxon>
        <taxon>Nematoda</taxon>
        <taxon>Chromadorea</taxon>
        <taxon>Rhabditida</taxon>
        <taxon>Tylenchina</taxon>
        <taxon>Panagrolaimomorpha</taxon>
        <taxon>Panagrolaimoidea</taxon>
        <taxon>Panagrolaimidae</taxon>
        <taxon>Panagrolaimus</taxon>
    </lineage>
</organism>
<reference evidence="3" key="1">
    <citation type="submission" date="2022-11" db="UniProtKB">
        <authorList>
            <consortium name="WormBaseParasite"/>
        </authorList>
    </citation>
    <scope>IDENTIFICATION</scope>
</reference>
<feature type="signal peptide" evidence="1">
    <location>
        <begin position="1"/>
        <end position="23"/>
    </location>
</feature>
<evidence type="ECO:0000256" key="1">
    <source>
        <dbReference type="SAM" id="SignalP"/>
    </source>
</evidence>
<name>A0A914QU22_9BILA</name>
<evidence type="ECO:0000313" key="3">
    <source>
        <dbReference type="WBParaSite" id="PDA_v2.g7056.t1"/>
    </source>
</evidence>